<dbReference type="EMBL" id="JAWDGP010004345">
    <property type="protein sequence ID" value="KAK3765120.1"/>
    <property type="molecule type" value="Genomic_DNA"/>
</dbReference>
<dbReference type="Proteomes" id="UP001283361">
    <property type="component" value="Unassembled WGS sequence"/>
</dbReference>
<proteinExistence type="predicted"/>
<comment type="caution">
    <text evidence="1">The sequence shown here is derived from an EMBL/GenBank/DDBJ whole genome shotgun (WGS) entry which is preliminary data.</text>
</comment>
<protein>
    <submittedName>
        <fullName evidence="1">Uncharacterized protein</fullName>
    </submittedName>
</protein>
<sequence length="108" mass="12182">MPQPSSESTPSRRSYPRACLWCCHLCLSSLYIYNDPHRGRILCGLESGARRDPLSQGNSWLDTYWRPLGQGKDWGCHGYYEFVKAATLSRISAGAMPRHYADLTASIN</sequence>
<accession>A0AAE1DCP5</accession>
<name>A0AAE1DCP5_9GAST</name>
<dbReference type="AlphaFoldDB" id="A0AAE1DCP5"/>
<evidence type="ECO:0000313" key="2">
    <source>
        <dbReference type="Proteomes" id="UP001283361"/>
    </source>
</evidence>
<reference evidence="1" key="1">
    <citation type="journal article" date="2023" name="G3 (Bethesda)">
        <title>A reference genome for the long-term kleptoplast-retaining sea slug Elysia crispata morphotype clarki.</title>
        <authorList>
            <person name="Eastman K.E."/>
            <person name="Pendleton A.L."/>
            <person name="Shaikh M.A."/>
            <person name="Suttiyut T."/>
            <person name="Ogas R."/>
            <person name="Tomko P."/>
            <person name="Gavelis G."/>
            <person name="Widhalm J.R."/>
            <person name="Wisecaver J.H."/>
        </authorList>
    </citation>
    <scope>NUCLEOTIDE SEQUENCE</scope>
    <source>
        <strain evidence="1">ECLA1</strain>
    </source>
</reference>
<organism evidence="1 2">
    <name type="scientific">Elysia crispata</name>
    <name type="common">lettuce slug</name>
    <dbReference type="NCBI Taxonomy" id="231223"/>
    <lineage>
        <taxon>Eukaryota</taxon>
        <taxon>Metazoa</taxon>
        <taxon>Spiralia</taxon>
        <taxon>Lophotrochozoa</taxon>
        <taxon>Mollusca</taxon>
        <taxon>Gastropoda</taxon>
        <taxon>Heterobranchia</taxon>
        <taxon>Euthyneura</taxon>
        <taxon>Panpulmonata</taxon>
        <taxon>Sacoglossa</taxon>
        <taxon>Placobranchoidea</taxon>
        <taxon>Plakobranchidae</taxon>
        <taxon>Elysia</taxon>
    </lineage>
</organism>
<evidence type="ECO:0000313" key="1">
    <source>
        <dbReference type="EMBL" id="KAK3765120.1"/>
    </source>
</evidence>
<keyword evidence="2" id="KW-1185">Reference proteome</keyword>
<gene>
    <name evidence="1" type="ORF">RRG08_027761</name>
</gene>